<dbReference type="EMBL" id="LBVL01000010">
    <property type="protein sequence ID" value="KKQ85089.1"/>
    <property type="molecule type" value="Genomic_DNA"/>
</dbReference>
<dbReference type="Proteomes" id="UP000034081">
    <property type="component" value="Unassembled WGS sequence"/>
</dbReference>
<dbReference type="InterPro" id="IPR009097">
    <property type="entry name" value="Cyclic_Pdiesterase"/>
</dbReference>
<comment type="caution">
    <text evidence="1">The sequence shown here is derived from an EMBL/GenBank/DDBJ whole genome shotgun (WGS) entry which is preliminary data.</text>
</comment>
<dbReference type="InterPro" id="IPR012386">
    <property type="entry name" value="Cyclic-nucl_3Pdiesterase"/>
</dbReference>
<name>A0A0G0NGU6_9BACT</name>
<gene>
    <name evidence="1" type="ORF">UT08_C0010G0016</name>
</gene>
<dbReference type="GO" id="GO:0009187">
    <property type="term" value="P:cyclic nucleotide metabolic process"/>
    <property type="evidence" value="ECO:0007669"/>
    <property type="project" value="TreeGrafter"/>
</dbReference>
<proteinExistence type="predicted"/>
<sequence>MKSSYGCWMHLSKKDNKLLSPIVKRLSRKYVNGDVFPPHISVSSYAQIELDEAISASIKCIEGMKKFEVEKDSIKYSNMWHKTLYIQIKDNPNLTMISNSLNKTFGRGESPYLLNPHISLLYKEGLSAKEKDRLAKKLKVSEKYLVTSIAAVTSENKNDPRDYGSWKVVFEKELKQ</sequence>
<dbReference type="Pfam" id="PF07823">
    <property type="entry name" value="CPDase"/>
    <property type="match status" value="1"/>
</dbReference>
<dbReference type="AlphaFoldDB" id="A0A0G0NGU6"/>
<protein>
    <recommendedName>
        <fullName evidence="3">Cyclic phosphodiesterase-like protein</fullName>
    </recommendedName>
</protein>
<dbReference type="PANTHER" id="PTHR28141">
    <property type="entry name" value="2',3'-CYCLIC-NUCLEOTIDE 3'-PHOSPHODIESTERASE"/>
    <property type="match status" value="1"/>
</dbReference>
<dbReference type="SUPFAM" id="SSF55144">
    <property type="entry name" value="LigT-like"/>
    <property type="match status" value="1"/>
</dbReference>
<evidence type="ECO:0000313" key="2">
    <source>
        <dbReference type="Proteomes" id="UP000034081"/>
    </source>
</evidence>
<dbReference type="STRING" id="1618570.UT08_C0010G0016"/>
<evidence type="ECO:0000313" key="1">
    <source>
        <dbReference type="EMBL" id="KKQ85089.1"/>
    </source>
</evidence>
<evidence type="ECO:0008006" key="3">
    <source>
        <dbReference type="Google" id="ProtNLM"/>
    </source>
</evidence>
<dbReference type="Gene3D" id="3.90.1140.10">
    <property type="entry name" value="Cyclic phosphodiesterase"/>
    <property type="match status" value="1"/>
</dbReference>
<accession>A0A0G0NGU6</accession>
<reference evidence="1 2" key="1">
    <citation type="journal article" date="2015" name="Nature">
        <title>rRNA introns, odd ribosomes, and small enigmatic genomes across a large radiation of phyla.</title>
        <authorList>
            <person name="Brown C.T."/>
            <person name="Hug L.A."/>
            <person name="Thomas B.C."/>
            <person name="Sharon I."/>
            <person name="Castelle C.J."/>
            <person name="Singh A."/>
            <person name="Wilkins M.J."/>
            <person name="Williams K.H."/>
            <person name="Banfield J.F."/>
        </authorList>
    </citation>
    <scope>NUCLEOTIDE SEQUENCE [LARGE SCALE GENOMIC DNA]</scope>
</reference>
<dbReference type="GO" id="GO:0004113">
    <property type="term" value="F:2',3'-cyclic-nucleotide 3'-phosphodiesterase activity"/>
    <property type="evidence" value="ECO:0007669"/>
    <property type="project" value="TreeGrafter"/>
</dbReference>
<organism evidence="1 2">
    <name type="scientific">Candidatus Woesebacteria bacterium GW2011_GWB1_38_8</name>
    <dbReference type="NCBI Taxonomy" id="1618570"/>
    <lineage>
        <taxon>Bacteria</taxon>
        <taxon>Candidatus Woeseibacteriota</taxon>
    </lineage>
</organism>
<dbReference type="PANTHER" id="PTHR28141:SF1">
    <property type="entry name" value="2',3'-CYCLIC-NUCLEOTIDE 3'-PHOSPHODIESTERASE"/>
    <property type="match status" value="1"/>
</dbReference>